<dbReference type="Gene3D" id="3.40.190.10">
    <property type="entry name" value="Periplasmic binding protein-like II"/>
    <property type="match status" value="2"/>
</dbReference>
<evidence type="ECO:0000256" key="2">
    <source>
        <dbReference type="SAM" id="SignalP"/>
    </source>
</evidence>
<dbReference type="SUPFAM" id="SSF53850">
    <property type="entry name" value="Periplasmic binding protein-like II"/>
    <property type="match status" value="1"/>
</dbReference>
<keyword evidence="1 2" id="KW-0732">Signal</keyword>
<proteinExistence type="predicted"/>
<dbReference type="EMBL" id="CP115921">
    <property type="protein sequence ID" value="XCD17972.1"/>
    <property type="molecule type" value="Genomic_DNA"/>
</dbReference>
<feature type="chain" id="PRO_5043459499" evidence="2">
    <location>
        <begin position="26"/>
        <end position="309"/>
    </location>
</feature>
<dbReference type="KEGG" id="vck:PG915_22065"/>
<organism evidence="4">
    <name type="scientific">Vibrio chaetopteri</name>
    <dbReference type="NCBI Taxonomy" id="3016528"/>
    <lineage>
        <taxon>Bacteria</taxon>
        <taxon>Pseudomonadati</taxon>
        <taxon>Pseudomonadota</taxon>
        <taxon>Gammaproteobacteria</taxon>
        <taxon>Vibrionales</taxon>
        <taxon>Vibrionaceae</taxon>
        <taxon>Vibrio</taxon>
    </lineage>
</organism>
<gene>
    <name evidence="4" type="ORF">PG915_22065</name>
</gene>
<sequence>MTKTFKALSATALSCGMMASPLLSAETLDAQHSKVAVEPNLVPLMEALIQARKLDIDVQASEDIATSLTKDNLLLGISSRKWQDDEVAKFTHLRGYKPTELFFTADVIAIIANQDNPAKAVTLAELKDVFGCNQQLNVTRWRDSQGTELGAMVPLAIDNQLKGHGTFAKWVACDNAEFSTTNFVIDKPALLSEISAQSDAIGYSVYTDDLNDQNLLNVINNFGESYDVNKETILSGRYPLASVYYMYLDLPPNREHFNQQEEYFISLTLSDEPKPTLNQFGFISLPPEAIQRNKVRLRLTEPMIEGGYK</sequence>
<dbReference type="InterPro" id="IPR050811">
    <property type="entry name" value="Phosphate_ABC_transporter"/>
</dbReference>
<dbReference type="Pfam" id="PF12849">
    <property type="entry name" value="PBP_like_2"/>
    <property type="match status" value="1"/>
</dbReference>
<dbReference type="PANTHER" id="PTHR30570">
    <property type="entry name" value="PERIPLASMIC PHOSPHATE BINDING COMPONENT OF PHOSPHATE ABC TRANSPORTER"/>
    <property type="match status" value="1"/>
</dbReference>
<evidence type="ECO:0000259" key="3">
    <source>
        <dbReference type="Pfam" id="PF12849"/>
    </source>
</evidence>
<feature type="domain" description="PBP" evidence="3">
    <location>
        <begin position="53"/>
        <end position="272"/>
    </location>
</feature>
<reference evidence="4" key="1">
    <citation type="submission" date="2023-01" db="EMBL/GenBank/DDBJ databases">
        <title>Vibrio sp. CB1-14 genome sequencing.</title>
        <authorList>
            <person name="Otstavnykh N."/>
            <person name="Isaeva M."/>
            <person name="Meleshko D."/>
        </authorList>
    </citation>
    <scope>NUCLEOTIDE SEQUENCE</scope>
    <source>
        <strain evidence="4">CB1-14</strain>
    </source>
</reference>
<protein>
    <submittedName>
        <fullName evidence="4">PstS family phosphate ABC transporter substrate-binding protein</fullName>
    </submittedName>
</protein>
<accession>A0AAU8BQB1</accession>
<name>A0AAU8BQB1_9VIBR</name>
<dbReference type="PANTHER" id="PTHR30570:SF1">
    <property type="entry name" value="PHOSPHATE-BINDING PROTEIN PSTS"/>
    <property type="match status" value="1"/>
</dbReference>
<feature type="signal peptide" evidence="2">
    <location>
        <begin position="1"/>
        <end position="25"/>
    </location>
</feature>
<evidence type="ECO:0000256" key="1">
    <source>
        <dbReference type="ARBA" id="ARBA00022729"/>
    </source>
</evidence>
<dbReference type="RefSeq" id="WP_353499133.1">
    <property type="nucleotide sequence ID" value="NZ_CP115921.1"/>
</dbReference>
<dbReference type="AlphaFoldDB" id="A0AAU8BQB1"/>
<dbReference type="InterPro" id="IPR024370">
    <property type="entry name" value="PBP_domain"/>
</dbReference>
<evidence type="ECO:0000313" key="4">
    <source>
        <dbReference type="EMBL" id="XCD17972.1"/>
    </source>
</evidence>